<feature type="domain" description="2EXR" evidence="2">
    <location>
        <begin position="34"/>
        <end position="100"/>
    </location>
</feature>
<organism evidence="3 4">
    <name type="scientific">Botrytis porri</name>
    <dbReference type="NCBI Taxonomy" id="87229"/>
    <lineage>
        <taxon>Eukaryota</taxon>
        <taxon>Fungi</taxon>
        <taxon>Dikarya</taxon>
        <taxon>Ascomycota</taxon>
        <taxon>Pezizomycotina</taxon>
        <taxon>Leotiomycetes</taxon>
        <taxon>Helotiales</taxon>
        <taxon>Sclerotiniaceae</taxon>
        <taxon>Botrytis</taxon>
    </lineage>
</organism>
<sequence>MIPLEEETADEEVQYLINPPLPQIYDSTEDTKTFHKFNDLPIELQLKIFKRAMPAARVIRWTRKVDWHLSENRYPMFNLRSFPGLFSLLNTCSVSNKSVHHDGGFVRIKWIYGKGSTPAYLTKWVQKHHTFVHYNYLRPNHHVFLLDYDDLIEADLIGGSINLQSFTHLALYGNHMRPQGSILGKLLEFIQTHCPNIKRDTKTKSRSQDVFETRSLMDTASEFMFEVDAVYQEMDRKSMAFWKNVQAVPVLDCGSQNPFDEFELYIPHLEAYACSNNDETLQTTTSTMSKILNEPGTSDSGGSNLYDESSSEDNEEVGGLPTGTSAAESHGDEDFMASDDELVSESISDSMASDDESVSESISAPEAPQSNSSDPTNPADAATLTEFHPFSRFSLELQIMVFELALPVSDPVSDPLLLKFEIDIQENPTEIRRNKKTGEASYQAVLNGGYERIAISSPDNNNRQDNYVLQQKPHLNIKYLVVEPTQRDHTWLRPAKDTLVVYAKEIVMLYQHGGSMNLENITHLAVHNLVERDRHNGSKVRARNLWKWVFLIAEKHCPALKKLSLLLGIDFTEEADELSEIELDTHHIIVDVDENFYQLDFHDESYDERSVAYGERFGIDELFTKEKLVVELRDTSTVLAEYLDEHVDDESKAKYWEKVEVLPGFRARPDHQANTTKIMGVGAWVPHDANGKLTLRA</sequence>
<name>A0A4Z1KZH9_9HELO</name>
<dbReference type="EMBL" id="PQXO01000086">
    <property type="protein sequence ID" value="TGO89939.1"/>
    <property type="molecule type" value="Genomic_DNA"/>
</dbReference>
<evidence type="ECO:0000259" key="2">
    <source>
        <dbReference type="Pfam" id="PF20150"/>
    </source>
</evidence>
<feature type="compositionally biased region" description="Acidic residues" evidence="1">
    <location>
        <begin position="334"/>
        <end position="343"/>
    </location>
</feature>
<reference evidence="3 4" key="1">
    <citation type="submission" date="2017-12" db="EMBL/GenBank/DDBJ databases">
        <title>Comparative genomics of Botrytis spp.</title>
        <authorList>
            <person name="Valero-Jimenez C.A."/>
            <person name="Tapia P."/>
            <person name="Veloso J."/>
            <person name="Silva-Moreno E."/>
            <person name="Staats M."/>
            <person name="Valdes J.H."/>
            <person name="Van Kan J.A.L."/>
        </authorList>
    </citation>
    <scope>NUCLEOTIDE SEQUENCE [LARGE SCALE GENOMIC DNA]</scope>
    <source>
        <strain evidence="3 4">MUCL3349</strain>
    </source>
</reference>
<dbReference type="InterPro" id="IPR045518">
    <property type="entry name" value="2EXR"/>
</dbReference>
<dbReference type="PANTHER" id="PTHR35910">
    <property type="entry name" value="2EXR DOMAIN-CONTAINING PROTEIN"/>
    <property type="match status" value="1"/>
</dbReference>
<evidence type="ECO:0000313" key="3">
    <source>
        <dbReference type="EMBL" id="TGO89939.1"/>
    </source>
</evidence>
<accession>A0A4Z1KZH9</accession>
<evidence type="ECO:0000313" key="4">
    <source>
        <dbReference type="Proteomes" id="UP000297280"/>
    </source>
</evidence>
<feature type="compositionally biased region" description="Polar residues" evidence="1">
    <location>
        <begin position="290"/>
        <end position="308"/>
    </location>
</feature>
<dbReference type="Pfam" id="PF20150">
    <property type="entry name" value="2EXR"/>
    <property type="match status" value="1"/>
</dbReference>
<proteinExistence type="predicted"/>
<dbReference type="Proteomes" id="UP000297280">
    <property type="component" value="Unassembled WGS sequence"/>
</dbReference>
<gene>
    <name evidence="3" type="ORF">BPOR_0086g00090</name>
</gene>
<keyword evidence="4" id="KW-1185">Reference proteome</keyword>
<evidence type="ECO:0000256" key="1">
    <source>
        <dbReference type="SAM" id="MobiDB-lite"/>
    </source>
</evidence>
<comment type="caution">
    <text evidence="3">The sequence shown here is derived from an EMBL/GenBank/DDBJ whole genome shotgun (WGS) entry which is preliminary data.</text>
</comment>
<protein>
    <recommendedName>
        <fullName evidence="2">2EXR domain-containing protein</fullName>
    </recommendedName>
</protein>
<dbReference type="PANTHER" id="PTHR35910:SF1">
    <property type="entry name" value="2EXR DOMAIN-CONTAINING PROTEIN"/>
    <property type="match status" value="1"/>
</dbReference>
<dbReference type="AlphaFoldDB" id="A0A4Z1KZH9"/>
<feature type="region of interest" description="Disordered" evidence="1">
    <location>
        <begin position="290"/>
        <end position="382"/>
    </location>
</feature>